<accession>A0ACC2N1H0</accession>
<comment type="caution">
    <text evidence="1">The sequence shown here is derived from an EMBL/GenBank/DDBJ whole genome shotgun (WGS) entry which is preliminary data.</text>
</comment>
<evidence type="ECO:0000313" key="2">
    <source>
        <dbReference type="Proteomes" id="UP001239111"/>
    </source>
</evidence>
<sequence length="189" mass="21766">MKRRRARLQAWLSSRVTQPVNLTYRFLGLNSDKEILEILQNQLSVNLLDTPDGPATFNDNGYFFNTEVIQSPVPDLDIEDRLEYLNYFLKRRHLRQLSANDIQNCNDREVLEKVNRSLLQNPSDRIRFSEEGNLICFGPAPTRFETHSSRPIVFGYHRLPVSQASANLFGRQATVHLVRPQTATSASHL</sequence>
<reference evidence="1" key="1">
    <citation type="submission" date="2023-04" db="EMBL/GenBank/DDBJ databases">
        <title>A chromosome-level genome assembly of the parasitoid wasp Eretmocerus hayati.</title>
        <authorList>
            <person name="Zhong Y."/>
            <person name="Liu S."/>
            <person name="Liu Y."/>
        </authorList>
    </citation>
    <scope>NUCLEOTIDE SEQUENCE</scope>
    <source>
        <strain evidence="1">ZJU_SS_LIU_2023</strain>
    </source>
</reference>
<keyword evidence="2" id="KW-1185">Reference proteome</keyword>
<name>A0ACC2N1H0_9HYME</name>
<evidence type="ECO:0000313" key="1">
    <source>
        <dbReference type="EMBL" id="KAJ8664593.1"/>
    </source>
</evidence>
<protein>
    <submittedName>
        <fullName evidence="1">Uncharacterized protein</fullName>
    </submittedName>
</protein>
<organism evidence="1 2">
    <name type="scientific">Eretmocerus hayati</name>
    <dbReference type="NCBI Taxonomy" id="131215"/>
    <lineage>
        <taxon>Eukaryota</taxon>
        <taxon>Metazoa</taxon>
        <taxon>Ecdysozoa</taxon>
        <taxon>Arthropoda</taxon>
        <taxon>Hexapoda</taxon>
        <taxon>Insecta</taxon>
        <taxon>Pterygota</taxon>
        <taxon>Neoptera</taxon>
        <taxon>Endopterygota</taxon>
        <taxon>Hymenoptera</taxon>
        <taxon>Apocrita</taxon>
        <taxon>Proctotrupomorpha</taxon>
        <taxon>Chalcidoidea</taxon>
        <taxon>Aphelinidae</taxon>
        <taxon>Aphelininae</taxon>
        <taxon>Eretmocerus</taxon>
    </lineage>
</organism>
<dbReference type="EMBL" id="CM056744">
    <property type="protein sequence ID" value="KAJ8664593.1"/>
    <property type="molecule type" value="Genomic_DNA"/>
</dbReference>
<gene>
    <name evidence="1" type="ORF">QAD02_006255</name>
</gene>
<dbReference type="Proteomes" id="UP001239111">
    <property type="component" value="Chromosome 4"/>
</dbReference>
<proteinExistence type="predicted"/>